<dbReference type="InterPro" id="IPR051703">
    <property type="entry name" value="NF-kappa-B_Signaling_Reg"/>
</dbReference>
<keyword evidence="1" id="KW-0175">Coiled coil</keyword>
<reference evidence="3" key="1">
    <citation type="submission" date="2021-07" db="EMBL/GenBank/DDBJ databases">
        <title>Draft genome sequence of carbapenem-resistant Aeromonas spp. in Japan.</title>
        <authorList>
            <person name="Maehana S."/>
            <person name="Suzuki M."/>
            <person name="Kitasato H."/>
        </authorList>
    </citation>
    <scope>NUCLEOTIDE SEQUENCE</scope>
    <source>
        <strain evidence="3">KAM343</strain>
    </source>
</reference>
<proteinExistence type="predicted"/>
<comment type="caution">
    <text evidence="3">The sequence shown here is derived from an EMBL/GenBank/DDBJ whole genome shotgun (WGS) entry which is preliminary data.</text>
</comment>
<dbReference type="SUPFAM" id="SSF52980">
    <property type="entry name" value="Restriction endonuclease-like"/>
    <property type="match status" value="1"/>
</dbReference>
<dbReference type="InterPro" id="IPR017482">
    <property type="entry name" value="Lambda-type_endonuclease"/>
</dbReference>
<keyword evidence="3" id="KW-0255">Endonuclease</keyword>
<evidence type="ECO:0000259" key="2">
    <source>
        <dbReference type="Pfam" id="PF09588"/>
    </source>
</evidence>
<dbReference type="InterPro" id="IPR011335">
    <property type="entry name" value="Restrct_endonuc-II-like"/>
</dbReference>
<feature type="domain" description="YqaJ viral recombinase" evidence="2">
    <location>
        <begin position="22"/>
        <end position="159"/>
    </location>
</feature>
<dbReference type="PANTHER" id="PTHR46609">
    <property type="entry name" value="EXONUCLEASE, PHAGE-TYPE/RECB, C-TERMINAL DOMAIN-CONTAINING PROTEIN"/>
    <property type="match status" value="1"/>
</dbReference>
<dbReference type="AlphaFoldDB" id="A0AAV4YP34"/>
<organism evidence="3 4">
    <name type="scientific">Aeromonas caviae</name>
    <name type="common">Aeromonas punctata</name>
    <dbReference type="NCBI Taxonomy" id="648"/>
    <lineage>
        <taxon>Bacteria</taxon>
        <taxon>Pseudomonadati</taxon>
        <taxon>Pseudomonadota</taxon>
        <taxon>Gammaproteobacteria</taxon>
        <taxon>Aeromonadales</taxon>
        <taxon>Aeromonadaceae</taxon>
        <taxon>Aeromonas</taxon>
    </lineage>
</organism>
<dbReference type="PANTHER" id="PTHR46609:SF6">
    <property type="entry name" value="EXONUCLEASE, PHAGE-TYPE_RECB, C-TERMINAL DOMAIN-CONTAINING PROTEIN-RELATED"/>
    <property type="match status" value="1"/>
</dbReference>
<dbReference type="Gene3D" id="3.90.320.10">
    <property type="match status" value="1"/>
</dbReference>
<keyword evidence="3" id="KW-0378">Hydrolase</keyword>
<dbReference type="Proteomes" id="UP000886939">
    <property type="component" value="Unassembled WGS sequence"/>
</dbReference>
<evidence type="ECO:0000313" key="3">
    <source>
        <dbReference type="EMBL" id="GJA42893.1"/>
    </source>
</evidence>
<dbReference type="InterPro" id="IPR011604">
    <property type="entry name" value="PDDEXK-like_dom_sf"/>
</dbReference>
<feature type="coiled-coil region" evidence="1">
    <location>
        <begin position="244"/>
        <end position="271"/>
    </location>
</feature>
<dbReference type="GO" id="GO:0004519">
    <property type="term" value="F:endonuclease activity"/>
    <property type="evidence" value="ECO:0007669"/>
    <property type="project" value="UniProtKB-KW"/>
</dbReference>
<gene>
    <name evidence="3" type="ORF">KAM343_36890</name>
</gene>
<evidence type="ECO:0000313" key="4">
    <source>
        <dbReference type="Proteomes" id="UP000886939"/>
    </source>
</evidence>
<evidence type="ECO:0000256" key="1">
    <source>
        <dbReference type="SAM" id="Coils"/>
    </source>
</evidence>
<dbReference type="InterPro" id="IPR019080">
    <property type="entry name" value="YqaJ_viral_recombinase"/>
</dbReference>
<keyword evidence="3" id="KW-0540">Nuclease</keyword>
<dbReference type="Pfam" id="PF09588">
    <property type="entry name" value="YqaJ"/>
    <property type="match status" value="1"/>
</dbReference>
<dbReference type="NCBIfam" id="TIGR03033">
    <property type="entry name" value="phage_rel_nuc"/>
    <property type="match status" value="1"/>
</dbReference>
<accession>A0AAV4YP34</accession>
<dbReference type="EMBL" id="BPNI01000108">
    <property type="protein sequence ID" value="GJA42893.1"/>
    <property type="molecule type" value="Genomic_DNA"/>
</dbReference>
<sequence length="329" mass="36643">MKQQRYGQAIRLASTVGLSREEWLDIRQQGIGSSDAAVAVGLSPYKSALSLWLEKTGRKQPEDLSSKEAVLWGTVLEPVLASAYAERTGRKVRRVNAVLQHPEHPYLLANLDREVIGLPEGTGILEIKTASYHSAPQWEEGVPVAYQCQVLHQLAVTGLAWADVAVLIGGQDFRIYRIERDENKMADLLAREAEFWRCVTEDVQPQPDGSSDAGTALQWLYPQDNGLSVDFTDSAEFCQLFADLLKLRDIKEQTEAQESQLKQRVQNALGDATTALFAGGKVTWKKTKDRVAPDIDKLSSEHPEIVQQYSKPVAGIRRFVIQTDRRSAS</sequence>
<name>A0AAV4YP34_AERCA</name>
<protein>
    <submittedName>
        <fullName evidence="3">Endonuclease</fullName>
    </submittedName>
</protein>
<dbReference type="RefSeq" id="WP_223917010.1">
    <property type="nucleotide sequence ID" value="NZ_BPNG01000103.1"/>
</dbReference>